<dbReference type="STRING" id="1149755.A0A2J6QUT6"/>
<evidence type="ECO:0000313" key="2">
    <source>
        <dbReference type="Proteomes" id="UP000235786"/>
    </source>
</evidence>
<protein>
    <submittedName>
        <fullName evidence="1">Uncharacterized protein</fullName>
    </submittedName>
</protein>
<dbReference type="EMBL" id="KZ613969">
    <property type="protein sequence ID" value="PMD30022.1"/>
    <property type="molecule type" value="Genomic_DNA"/>
</dbReference>
<gene>
    <name evidence="1" type="ORF">L207DRAFT_538212</name>
</gene>
<dbReference type="AlphaFoldDB" id="A0A2J6QUT6"/>
<name>A0A2J6QUT6_HYAVF</name>
<accession>A0A2J6QUT6</accession>
<dbReference type="Proteomes" id="UP000235786">
    <property type="component" value="Unassembled WGS sequence"/>
</dbReference>
<reference evidence="1 2" key="1">
    <citation type="submission" date="2016-04" db="EMBL/GenBank/DDBJ databases">
        <title>A degradative enzymes factory behind the ericoid mycorrhizal symbiosis.</title>
        <authorList>
            <consortium name="DOE Joint Genome Institute"/>
            <person name="Martino E."/>
            <person name="Morin E."/>
            <person name="Grelet G."/>
            <person name="Kuo A."/>
            <person name="Kohler A."/>
            <person name="Daghino S."/>
            <person name="Barry K."/>
            <person name="Choi C."/>
            <person name="Cichocki N."/>
            <person name="Clum A."/>
            <person name="Copeland A."/>
            <person name="Hainaut M."/>
            <person name="Haridas S."/>
            <person name="Labutti K."/>
            <person name="Lindquist E."/>
            <person name="Lipzen A."/>
            <person name="Khouja H.-R."/>
            <person name="Murat C."/>
            <person name="Ohm R."/>
            <person name="Olson A."/>
            <person name="Spatafora J."/>
            <person name="Veneault-Fourrey C."/>
            <person name="Henrissat B."/>
            <person name="Grigoriev I."/>
            <person name="Martin F."/>
            <person name="Perotto S."/>
        </authorList>
    </citation>
    <scope>NUCLEOTIDE SEQUENCE [LARGE SCALE GENOMIC DNA]</scope>
    <source>
        <strain evidence="1 2">F</strain>
    </source>
</reference>
<dbReference type="OrthoDB" id="2013972at2759"/>
<keyword evidence="2" id="KW-1185">Reference proteome</keyword>
<evidence type="ECO:0000313" key="1">
    <source>
        <dbReference type="EMBL" id="PMD30022.1"/>
    </source>
</evidence>
<proteinExistence type="predicted"/>
<sequence length="155" mass="17683">MAHVSLDMHNICSSVYVRQKLQVNIALRIPATPAWPLHATGAYISLAYAFPNDERENDRLDLRHHVYNLALSGQLYTAPIPKTSHLILDGCGRLGRSADRPVQFKDQMETAGFVNVTEAIYKWPSNRWPKEKRFKELDTSNSEARGFLGVRYQKN</sequence>
<organism evidence="1 2">
    <name type="scientific">Hyaloscypha variabilis (strain UAMH 11265 / GT02V1 / F)</name>
    <name type="common">Meliniomyces variabilis</name>
    <dbReference type="NCBI Taxonomy" id="1149755"/>
    <lineage>
        <taxon>Eukaryota</taxon>
        <taxon>Fungi</taxon>
        <taxon>Dikarya</taxon>
        <taxon>Ascomycota</taxon>
        <taxon>Pezizomycotina</taxon>
        <taxon>Leotiomycetes</taxon>
        <taxon>Helotiales</taxon>
        <taxon>Hyaloscyphaceae</taxon>
        <taxon>Hyaloscypha</taxon>
        <taxon>Hyaloscypha variabilis</taxon>
    </lineage>
</organism>